<proteinExistence type="predicted"/>
<dbReference type="InterPro" id="IPR045854">
    <property type="entry name" value="NO2/SO3_Rdtase_4Fe4S_sf"/>
</dbReference>
<comment type="caution">
    <text evidence="6">The sequence shown here is derived from an EMBL/GenBank/DDBJ whole genome shotgun (WGS) entry which is preliminary data.</text>
</comment>
<organism evidence="6 7">
    <name type="scientific">Cytobacillus oceanisediminis</name>
    <dbReference type="NCBI Taxonomy" id="665099"/>
    <lineage>
        <taxon>Bacteria</taxon>
        <taxon>Bacillati</taxon>
        <taxon>Bacillota</taxon>
        <taxon>Bacilli</taxon>
        <taxon>Bacillales</taxon>
        <taxon>Bacillaceae</taxon>
        <taxon>Cytobacillus</taxon>
    </lineage>
</organism>
<dbReference type="InterPro" id="IPR006067">
    <property type="entry name" value="NO2/SO3_Rdtase_4Fe4S_dom"/>
</dbReference>
<dbReference type="EMBL" id="QGTW01000014">
    <property type="protein sequence ID" value="PWW20725.1"/>
    <property type="molecule type" value="Genomic_DNA"/>
</dbReference>
<evidence type="ECO:0000256" key="3">
    <source>
        <dbReference type="ARBA" id="ARBA00023004"/>
    </source>
</evidence>
<dbReference type="GO" id="GO:0009337">
    <property type="term" value="C:sulfite reductase complex (NADPH)"/>
    <property type="evidence" value="ECO:0007669"/>
    <property type="project" value="TreeGrafter"/>
</dbReference>
<evidence type="ECO:0000256" key="4">
    <source>
        <dbReference type="ARBA" id="ARBA00023014"/>
    </source>
</evidence>
<dbReference type="GO" id="GO:0046872">
    <property type="term" value="F:metal ion binding"/>
    <property type="evidence" value="ECO:0007669"/>
    <property type="project" value="UniProtKB-KW"/>
</dbReference>
<dbReference type="PANTHER" id="PTHR11493:SF54">
    <property type="entry name" value="ANAEROBIC SULFITE REDUCTASE SUBUNIT C"/>
    <property type="match status" value="1"/>
</dbReference>
<reference evidence="6 7" key="1">
    <citation type="submission" date="2018-05" db="EMBL/GenBank/DDBJ databases">
        <title>Freshwater and sediment microbial communities from various areas in North America, analyzing microbe dynamics in response to fracking.</title>
        <authorList>
            <person name="Lamendella R."/>
        </authorList>
    </citation>
    <scope>NUCLEOTIDE SEQUENCE [LARGE SCALE GENOMIC DNA]</scope>
    <source>
        <strain evidence="6 7">15_TX</strain>
    </source>
</reference>
<dbReference type="GO" id="GO:0051539">
    <property type="term" value="F:4 iron, 4 sulfur cluster binding"/>
    <property type="evidence" value="ECO:0007669"/>
    <property type="project" value="UniProtKB-KW"/>
</dbReference>
<evidence type="ECO:0000259" key="5">
    <source>
        <dbReference type="Pfam" id="PF01077"/>
    </source>
</evidence>
<dbReference type="Pfam" id="PF01077">
    <property type="entry name" value="NIR_SIR"/>
    <property type="match status" value="1"/>
</dbReference>
<dbReference type="OrthoDB" id="9800558at2"/>
<dbReference type="PANTHER" id="PTHR11493">
    <property type="entry name" value="SULFITE REDUCTASE [NADPH] SUBUNIT BETA-RELATED"/>
    <property type="match status" value="1"/>
</dbReference>
<dbReference type="GO" id="GO:0050311">
    <property type="term" value="F:sulfite reductase (ferredoxin) activity"/>
    <property type="evidence" value="ECO:0007669"/>
    <property type="project" value="TreeGrafter"/>
</dbReference>
<evidence type="ECO:0000313" key="7">
    <source>
        <dbReference type="Proteomes" id="UP000247150"/>
    </source>
</evidence>
<dbReference type="Gene3D" id="3.30.413.10">
    <property type="entry name" value="Sulfite Reductase Hemoprotein, domain 1"/>
    <property type="match status" value="1"/>
</dbReference>
<evidence type="ECO:0000313" key="6">
    <source>
        <dbReference type="EMBL" id="PWW20725.1"/>
    </source>
</evidence>
<dbReference type="AlphaFoldDB" id="A0A2V2ZLC2"/>
<keyword evidence="3" id="KW-0408">Iron</keyword>
<dbReference type="InterPro" id="IPR006066">
    <property type="entry name" value="NO2/SO3_Rdtase_FeS/sirohaem_BS"/>
</dbReference>
<protein>
    <submittedName>
        <fullName evidence="6">Nitrite/sulfite reductase ferredoxin-like protein</fullName>
    </submittedName>
</protein>
<name>A0A2V2ZLC2_9BACI</name>
<dbReference type="GO" id="GO:0000103">
    <property type="term" value="P:sulfate assimilation"/>
    <property type="evidence" value="ECO:0007669"/>
    <property type="project" value="TreeGrafter"/>
</dbReference>
<dbReference type="RefSeq" id="WP_110066792.1">
    <property type="nucleotide sequence ID" value="NZ_QGTW01000014.1"/>
</dbReference>
<sequence>MSDTKEKVKLAVNGGIGFGAKLSAKQLMVLAKYMDENDELELTTFQQLYIEIDADRKEEIIKEFEETGLNCYPVGSYVKSLRTCNFCKGAEEEGMPIANEINKRISGKPVPFTLKPAYTGCPVGCGEPLMNDIGIMKVKETYDLYIGGKSKGRDAEAGTLFMETLSPDQLYSTIDKLIGIYQQNGKKREAFHKFVKRYGIENLRSETKII</sequence>
<evidence type="ECO:0000256" key="1">
    <source>
        <dbReference type="ARBA" id="ARBA00022485"/>
    </source>
</evidence>
<accession>A0A2V2ZLC2</accession>
<dbReference type="InterPro" id="IPR045169">
    <property type="entry name" value="NO2/SO3_Rdtase_4Fe4S_prot"/>
</dbReference>
<feature type="domain" description="Nitrite/sulphite reductase 4Fe-4S" evidence="5">
    <location>
        <begin position="84"/>
        <end position="207"/>
    </location>
</feature>
<evidence type="ECO:0000256" key="2">
    <source>
        <dbReference type="ARBA" id="ARBA00022723"/>
    </source>
</evidence>
<keyword evidence="2" id="KW-0479">Metal-binding</keyword>
<dbReference type="GO" id="GO:0016002">
    <property type="term" value="F:sulfite reductase activity"/>
    <property type="evidence" value="ECO:0007669"/>
    <property type="project" value="TreeGrafter"/>
</dbReference>
<keyword evidence="4" id="KW-0411">Iron-sulfur</keyword>
<gene>
    <name evidence="6" type="ORF">DFO73_11416</name>
</gene>
<dbReference type="SUPFAM" id="SSF56014">
    <property type="entry name" value="Nitrite and sulphite reductase 4Fe-4S domain-like"/>
    <property type="match status" value="1"/>
</dbReference>
<keyword evidence="1" id="KW-0004">4Fe-4S</keyword>
<dbReference type="GO" id="GO:0020037">
    <property type="term" value="F:heme binding"/>
    <property type="evidence" value="ECO:0007669"/>
    <property type="project" value="InterPro"/>
</dbReference>
<dbReference type="PROSITE" id="PS00365">
    <property type="entry name" value="NIR_SIR"/>
    <property type="match status" value="1"/>
</dbReference>
<dbReference type="Proteomes" id="UP000247150">
    <property type="component" value="Unassembled WGS sequence"/>
</dbReference>